<dbReference type="AlphaFoldDB" id="A0A183L439"/>
<gene>
    <name evidence="1" type="ORF">SCUD_LOCUS22097</name>
</gene>
<evidence type="ECO:0000313" key="2">
    <source>
        <dbReference type="Proteomes" id="UP000279833"/>
    </source>
</evidence>
<reference evidence="3" key="1">
    <citation type="submission" date="2016-06" db="UniProtKB">
        <authorList>
            <consortium name="WormBaseParasite"/>
        </authorList>
    </citation>
    <scope>IDENTIFICATION</scope>
</reference>
<protein>
    <submittedName>
        <fullName evidence="3">Secreted protein</fullName>
    </submittedName>
</protein>
<name>A0A183L439_9TREM</name>
<reference evidence="1 2" key="2">
    <citation type="submission" date="2018-11" db="EMBL/GenBank/DDBJ databases">
        <authorList>
            <consortium name="Pathogen Informatics"/>
        </authorList>
    </citation>
    <scope>NUCLEOTIDE SEQUENCE [LARGE SCALE GENOMIC DNA]</scope>
    <source>
        <strain evidence="1">Dakar</strain>
        <strain evidence="2">Dakar, Senegal</strain>
    </source>
</reference>
<evidence type="ECO:0000313" key="3">
    <source>
        <dbReference type="WBParaSite" id="SCUD_0002210001-mRNA-1"/>
    </source>
</evidence>
<dbReference type="WBParaSite" id="SCUD_0002210001-mRNA-1">
    <property type="protein sequence ID" value="SCUD_0002210001-mRNA-1"/>
    <property type="gene ID" value="SCUD_0002210001"/>
</dbReference>
<sequence>MGMASTQRVACPVITSRYWLPLAVCGNGPITSTDHRSPTAVTGIDCSGGCVYRLLFIS</sequence>
<evidence type="ECO:0000313" key="1">
    <source>
        <dbReference type="EMBL" id="VDP77701.1"/>
    </source>
</evidence>
<dbReference type="Proteomes" id="UP000279833">
    <property type="component" value="Unassembled WGS sequence"/>
</dbReference>
<accession>A0A183L439</accession>
<organism evidence="3">
    <name type="scientific">Schistosoma curassoni</name>
    <dbReference type="NCBI Taxonomy" id="6186"/>
    <lineage>
        <taxon>Eukaryota</taxon>
        <taxon>Metazoa</taxon>
        <taxon>Spiralia</taxon>
        <taxon>Lophotrochozoa</taxon>
        <taxon>Platyhelminthes</taxon>
        <taxon>Trematoda</taxon>
        <taxon>Digenea</taxon>
        <taxon>Strigeidida</taxon>
        <taxon>Schistosomatoidea</taxon>
        <taxon>Schistosomatidae</taxon>
        <taxon>Schistosoma</taxon>
    </lineage>
</organism>
<keyword evidence="2" id="KW-1185">Reference proteome</keyword>
<dbReference type="EMBL" id="UZAK01048340">
    <property type="protein sequence ID" value="VDP77701.1"/>
    <property type="molecule type" value="Genomic_DNA"/>
</dbReference>
<proteinExistence type="predicted"/>